<feature type="domain" description="NADH:ubiquinone oxidoreductase intermediate-associated protein 30" evidence="2">
    <location>
        <begin position="10"/>
        <end position="160"/>
    </location>
</feature>
<dbReference type="PANTHER" id="PTHR13194:SF19">
    <property type="entry name" value="NAD(P)-BINDING ROSSMANN-FOLD SUPERFAMILY PROTEIN"/>
    <property type="match status" value="1"/>
</dbReference>
<sequence>MLQMQTHSIVDFSKTSNIENWLIVDDVVMGGKSSGLFKIDDAGNGKFFGEISLDNNGGFSSVRYRGATISTDRYSKIVMRIKGDGKRYQFRVKEQLDQRHSYVAYFTTSGDWETVEIAFKDLFPKFRGRLLDIPNFSGDTIAELGFLFGNKKAESFELLIDRIYLQ</sequence>
<dbReference type="PANTHER" id="PTHR13194">
    <property type="entry name" value="COMPLEX I INTERMEDIATE-ASSOCIATED PROTEIN 30"/>
    <property type="match status" value="1"/>
</dbReference>
<dbReference type="Proteomes" id="UP000198999">
    <property type="component" value="Unassembled WGS sequence"/>
</dbReference>
<dbReference type="AlphaFoldDB" id="A0A1H9DRE2"/>
<dbReference type="InterPro" id="IPR039131">
    <property type="entry name" value="NDUFAF1"/>
</dbReference>
<reference evidence="3 4" key="1">
    <citation type="submission" date="2016-10" db="EMBL/GenBank/DDBJ databases">
        <authorList>
            <person name="de Groot N.N."/>
        </authorList>
    </citation>
    <scope>NUCLEOTIDE SEQUENCE [LARGE SCALE GENOMIC DNA]</scope>
    <source>
        <strain evidence="3 4">DSM 21035</strain>
    </source>
</reference>
<accession>A0A1H9DRE2</accession>
<dbReference type="EMBL" id="FOFN01000001">
    <property type="protein sequence ID" value="SEQ15847.1"/>
    <property type="molecule type" value="Genomic_DNA"/>
</dbReference>
<evidence type="ECO:0000313" key="3">
    <source>
        <dbReference type="EMBL" id="SEQ15847.1"/>
    </source>
</evidence>
<gene>
    <name evidence="3" type="ORF">SAMN05421824_1312</name>
</gene>
<evidence type="ECO:0000256" key="1">
    <source>
        <dbReference type="ARBA" id="ARBA00007884"/>
    </source>
</evidence>
<organism evidence="3 4">
    <name type="scientific">Hyunsoonleella jejuensis</name>
    <dbReference type="NCBI Taxonomy" id="419940"/>
    <lineage>
        <taxon>Bacteria</taxon>
        <taxon>Pseudomonadati</taxon>
        <taxon>Bacteroidota</taxon>
        <taxon>Flavobacteriia</taxon>
        <taxon>Flavobacteriales</taxon>
        <taxon>Flavobacteriaceae</taxon>
    </lineage>
</organism>
<evidence type="ECO:0000313" key="4">
    <source>
        <dbReference type="Proteomes" id="UP000198999"/>
    </source>
</evidence>
<dbReference type="InterPro" id="IPR013857">
    <property type="entry name" value="NADH-UbQ_OxRdtase-assoc_prot30"/>
</dbReference>
<proteinExistence type="inferred from homology"/>
<dbReference type="STRING" id="419940.SAMN05421824_1312"/>
<protein>
    <submittedName>
        <fullName evidence="3">Complex I intermediate-associated protein 30 (CIA30)</fullName>
    </submittedName>
</protein>
<name>A0A1H9DRE2_9FLAO</name>
<dbReference type="Pfam" id="PF08547">
    <property type="entry name" value="CIA30"/>
    <property type="match status" value="1"/>
</dbReference>
<dbReference type="InterPro" id="IPR008979">
    <property type="entry name" value="Galactose-bd-like_sf"/>
</dbReference>
<comment type="similarity">
    <text evidence="1">Belongs to the CIA30 family.</text>
</comment>
<keyword evidence="4" id="KW-1185">Reference proteome</keyword>
<evidence type="ECO:0000259" key="2">
    <source>
        <dbReference type="Pfam" id="PF08547"/>
    </source>
</evidence>
<dbReference type="SUPFAM" id="SSF49785">
    <property type="entry name" value="Galactose-binding domain-like"/>
    <property type="match status" value="1"/>
</dbReference>